<sequence>MVEQQARWWRDKVETVLLPCTARSGRGRSYWQWHVRRSSEATLECDGGGATGCARVGGGSPLLERLGHDADADPKKKKGRKEKKREEKKGKKKERGSEGGVVVGGGVTGSQEAQEQGRGSEVCARNRGKRKF</sequence>
<reference evidence="2 3" key="1">
    <citation type="journal article" date="2014" name="PLoS ONE">
        <title>Global Analysis of Gene Expression Profiles in Physic Nut (Jatropha curcas L.) Seedlings Exposed to Salt Stress.</title>
        <authorList>
            <person name="Zhang L."/>
            <person name="Zhang C."/>
            <person name="Wu P."/>
            <person name="Chen Y."/>
            <person name="Li M."/>
            <person name="Jiang H."/>
            <person name="Wu G."/>
        </authorList>
    </citation>
    <scope>NUCLEOTIDE SEQUENCE [LARGE SCALE GENOMIC DNA]</scope>
    <source>
        <strain evidence="3">cv. GZQX0401</strain>
        <tissue evidence="2">Young leaves</tissue>
    </source>
</reference>
<evidence type="ECO:0000256" key="1">
    <source>
        <dbReference type="SAM" id="MobiDB-lite"/>
    </source>
</evidence>
<gene>
    <name evidence="2" type="ORF">JCGZ_26684</name>
</gene>
<feature type="compositionally biased region" description="Gly residues" evidence="1">
    <location>
        <begin position="98"/>
        <end position="108"/>
    </location>
</feature>
<evidence type="ECO:0000313" key="2">
    <source>
        <dbReference type="EMBL" id="KDP43151.1"/>
    </source>
</evidence>
<dbReference type="AlphaFoldDB" id="A0A067L3W0"/>
<organism evidence="2 3">
    <name type="scientific">Jatropha curcas</name>
    <name type="common">Barbados nut</name>
    <dbReference type="NCBI Taxonomy" id="180498"/>
    <lineage>
        <taxon>Eukaryota</taxon>
        <taxon>Viridiplantae</taxon>
        <taxon>Streptophyta</taxon>
        <taxon>Embryophyta</taxon>
        <taxon>Tracheophyta</taxon>
        <taxon>Spermatophyta</taxon>
        <taxon>Magnoliopsida</taxon>
        <taxon>eudicotyledons</taxon>
        <taxon>Gunneridae</taxon>
        <taxon>Pentapetalae</taxon>
        <taxon>rosids</taxon>
        <taxon>fabids</taxon>
        <taxon>Malpighiales</taxon>
        <taxon>Euphorbiaceae</taxon>
        <taxon>Crotonoideae</taxon>
        <taxon>Jatropheae</taxon>
        <taxon>Jatropha</taxon>
    </lineage>
</organism>
<feature type="region of interest" description="Disordered" evidence="1">
    <location>
        <begin position="56"/>
        <end position="132"/>
    </location>
</feature>
<accession>A0A067L3W0</accession>
<keyword evidence="3" id="KW-1185">Reference proteome</keyword>
<name>A0A067L3W0_JATCU</name>
<dbReference type="Proteomes" id="UP000027138">
    <property type="component" value="Unassembled WGS sequence"/>
</dbReference>
<protein>
    <submittedName>
        <fullName evidence="2">Uncharacterized protein</fullName>
    </submittedName>
</protein>
<proteinExistence type="predicted"/>
<dbReference type="EMBL" id="KK914280">
    <property type="protein sequence ID" value="KDP43151.1"/>
    <property type="molecule type" value="Genomic_DNA"/>
</dbReference>
<evidence type="ECO:0000313" key="3">
    <source>
        <dbReference type="Proteomes" id="UP000027138"/>
    </source>
</evidence>
<feature type="compositionally biased region" description="Basic and acidic residues" evidence="1">
    <location>
        <begin position="65"/>
        <end position="74"/>
    </location>
</feature>